<dbReference type="EMBL" id="JBHTJG010000003">
    <property type="protein sequence ID" value="MFD0946174.1"/>
    <property type="molecule type" value="Genomic_DNA"/>
</dbReference>
<dbReference type="PANTHER" id="PTHR30168">
    <property type="entry name" value="PUTATIVE MEMBRANE PROTEIN YPFJ"/>
    <property type="match status" value="1"/>
</dbReference>
<accession>A0ABW3H4D2</accession>
<comment type="caution">
    <text evidence="6">The sequence shown here is derived from an EMBL/GenBank/DDBJ whole genome shotgun (WGS) entry which is preliminary data.</text>
</comment>
<dbReference type="Pfam" id="PF04228">
    <property type="entry name" value="Zn_peptidase"/>
    <property type="match status" value="1"/>
</dbReference>
<dbReference type="Proteomes" id="UP001596977">
    <property type="component" value="Unassembled WGS sequence"/>
</dbReference>
<evidence type="ECO:0000256" key="4">
    <source>
        <dbReference type="ARBA" id="ARBA00023136"/>
    </source>
</evidence>
<dbReference type="SUPFAM" id="SSF55486">
    <property type="entry name" value="Metalloproteases ('zincins'), catalytic domain"/>
    <property type="match status" value="1"/>
</dbReference>
<feature type="transmembrane region" description="Helical" evidence="5">
    <location>
        <begin position="43"/>
        <end position="66"/>
    </location>
</feature>
<evidence type="ECO:0000256" key="2">
    <source>
        <dbReference type="ARBA" id="ARBA00022692"/>
    </source>
</evidence>
<keyword evidence="2 5" id="KW-0812">Transmembrane</keyword>
<keyword evidence="7" id="KW-1185">Reference proteome</keyword>
<sequence>MRLDDLDPTENARDLGSGGSGGGFPLFALLPILFGRRMGCGTIVLLLAIGAVWVAMSGGGGLGGMLGSAGGGGQVAAPGGGGGQGAAACSTGERLEACRVMTSTEQVWGQIFQQAGRQYKPATINFFTGGANSRCGFASSAVGPFYCPADEGVYLDTAFFDELASRFGAQGDAARAYVIAHEIGHHIQNLLGTSEQVSRMQAKSSETESNALSVRLELQADCFAGVWATRSGRLEPGDIEEGMTAANAIGDDTLQKQAQGRVVPDSFTHGTSEQRMKWLKRGLDSGDPGQCDTFKGDI</sequence>
<evidence type="ECO:0000313" key="7">
    <source>
        <dbReference type="Proteomes" id="UP001596977"/>
    </source>
</evidence>
<name>A0ABW3H4D2_9SPHN</name>
<dbReference type="PANTHER" id="PTHR30168:SF0">
    <property type="entry name" value="INNER MEMBRANE PROTEIN"/>
    <property type="match status" value="1"/>
</dbReference>
<feature type="transmembrane region" description="Helical" evidence="5">
    <location>
        <begin position="15"/>
        <end position="34"/>
    </location>
</feature>
<keyword evidence="4 5" id="KW-0472">Membrane</keyword>
<gene>
    <name evidence="6" type="ORF">ACFQ1E_07495</name>
</gene>
<dbReference type="RefSeq" id="WP_264943548.1">
    <property type="nucleotide sequence ID" value="NZ_JAPDRA010000003.1"/>
</dbReference>
<reference evidence="7" key="1">
    <citation type="journal article" date="2019" name="Int. J. Syst. Evol. Microbiol.">
        <title>The Global Catalogue of Microorganisms (GCM) 10K type strain sequencing project: providing services to taxonomists for standard genome sequencing and annotation.</title>
        <authorList>
            <consortium name="The Broad Institute Genomics Platform"/>
            <consortium name="The Broad Institute Genome Sequencing Center for Infectious Disease"/>
            <person name="Wu L."/>
            <person name="Ma J."/>
        </authorList>
    </citation>
    <scope>NUCLEOTIDE SEQUENCE [LARGE SCALE GENOMIC DNA]</scope>
    <source>
        <strain evidence="7">CCUG 62982</strain>
    </source>
</reference>
<keyword evidence="3 5" id="KW-1133">Transmembrane helix</keyword>
<organism evidence="6 7">
    <name type="scientific">Sphingomonas canadensis</name>
    <dbReference type="NCBI Taxonomy" id="1219257"/>
    <lineage>
        <taxon>Bacteria</taxon>
        <taxon>Pseudomonadati</taxon>
        <taxon>Pseudomonadota</taxon>
        <taxon>Alphaproteobacteria</taxon>
        <taxon>Sphingomonadales</taxon>
        <taxon>Sphingomonadaceae</taxon>
        <taxon>Sphingomonas</taxon>
    </lineage>
</organism>
<dbReference type="InterPro" id="IPR007343">
    <property type="entry name" value="Uncharacterised_pept_Zn_put"/>
</dbReference>
<comment type="subcellular location">
    <subcellularLocation>
        <location evidence="1">Membrane</location>
        <topology evidence="1">Single-pass membrane protein</topology>
    </subcellularLocation>
</comment>
<evidence type="ECO:0000256" key="1">
    <source>
        <dbReference type="ARBA" id="ARBA00004167"/>
    </source>
</evidence>
<proteinExistence type="predicted"/>
<protein>
    <submittedName>
        <fullName evidence="6">Neutral zinc metallopeptidase</fullName>
    </submittedName>
</protein>
<evidence type="ECO:0000313" key="6">
    <source>
        <dbReference type="EMBL" id="MFD0946174.1"/>
    </source>
</evidence>
<evidence type="ECO:0000256" key="3">
    <source>
        <dbReference type="ARBA" id="ARBA00022989"/>
    </source>
</evidence>
<evidence type="ECO:0000256" key="5">
    <source>
        <dbReference type="SAM" id="Phobius"/>
    </source>
</evidence>